<keyword evidence="1" id="KW-1133">Transmembrane helix</keyword>
<dbReference type="InterPro" id="IPR045504">
    <property type="entry name" value="DUF6487"/>
</dbReference>
<evidence type="ECO:0000313" key="4">
    <source>
        <dbReference type="Proteomes" id="UP000317778"/>
    </source>
</evidence>
<evidence type="ECO:0000313" key="3">
    <source>
        <dbReference type="EMBL" id="TKJ44312.1"/>
    </source>
</evidence>
<dbReference type="EMBL" id="NJBO01000001">
    <property type="protein sequence ID" value="TKJ44312.1"/>
    <property type="molecule type" value="Genomic_DNA"/>
</dbReference>
<proteinExistence type="predicted"/>
<reference evidence="3 4" key="1">
    <citation type="submission" date="2017-06" db="EMBL/GenBank/DDBJ databases">
        <title>Novel microbial phyla capable of carbon fixation and sulfur reduction in deep-sea sediments.</title>
        <authorList>
            <person name="Huang J."/>
            <person name="Baker B."/>
            <person name="Wang Y."/>
        </authorList>
    </citation>
    <scope>NUCLEOTIDE SEQUENCE [LARGE SCALE GENOMIC DNA]</scope>
    <source>
        <strain evidence="3">B3_TA06</strain>
    </source>
</reference>
<sequence>MRRYNIAIATKHNQDLLEGIERCPRCGKGLERGWIYNSGFYTHGMLFWYKEKRWFGKFERLLYPRFLVRWIAARRCRNCSLVLFRSENPTAKEVRRYMLKFILIFLLIVILILVIFLGIPMLRWWIRYGADYLSLA</sequence>
<dbReference type="Proteomes" id="UP000317778">
    <property type="component" value="Unassembled WGS sequence"/>
</dbReference>
<feature type="transmembrane region" description="Helical" evidence="1">
    <location>
        <begin position="101"/>
        <end position="126"/>
    </location>
</feature>
<organism evidence="3 4">
    <name type="scientific">candidate division TA06 bacterium B3_TA06</name>
    <dbReference type="NCBI Taxonomy" id="2012487"/>
    <lineage>
        <taxon>Bacteria</taxon>
        <taxon>Bacteria division TA06</taxon>
    </lineage>
</organism>
<comment type="caution">
    <text evidence="3">The sequence shown here is derived from an EMBL/GenBank/DDBJ whole genome shotgun (WGS) entry which is preliminary data.</text>
</comment>
<dbReference type="Pfam" id="PF20097">
    <property type="entry name" value="DUF6487"/>
    <property type="match status" value="1"/>
</dbReference>
<keyword evidence="1" id="KW-0472">Membrane</keyword>
<accession>A0A532VAZ2</accession>
<feature type="domain" description="DUF6487" evidence="2">
    <location>
        <begin position="23"/>
        <end position="85"/>
    </location>
</feature>
<evidence type="ECO:0000259" key="2">
    <source>
        <dbReference type="Pfam" id="PF20097"/>
    </source>
</evidence>
<keyword evidence="1" id="KW-0812">Transmembrane</keyword>
<gene>
    <name evidence="3" type="ORF">CEE36_00810</name>
</gene>
<protein>
    <recommendedName>
        <fullName evidence="2">DUF6487 domain-containing protein</fullName>
    </recommendedName>
</protein>
<evidence type="ECO:0000256" key="1">
    <source>
        <dbReference type="SAM" id="Phobius"/>
    </source>
</evidence>
<name>A0A532VAZ2_UNCT6</name>
<dbReference type="AlphaFoldDB" id="A0A532VAZ2"/>